<keyword evidence="4 10" id="KW-0812">Transmembrane</keyword>
<dbReference type="GO" id="GO:0000293">
    <property type="term" value="F:ferric-chelate reductase activity"/>
    <property type="evidence" value="ECO:0007669"/>
    <property type="project" value="UniProtKB-ARBA"/>
</dbReference>
<keyword evidence="8" id="KW-0406">Ion transport</keyword>
<dbReference type="Pfam" id="PF08030">
    <property type="entry name" value="NAD_binding_6"/>
    <property type="match status" value="1"/>
</dbReference>
<evidence type="ECO:0000256" key="8">
    <source>
        <dbReference type="ARBA" id="ARBA00023065"/>
    </source>
</evidence>
<reference evidence="12 13" key="1">
    <citation type="submission" date="2018-12" db="EMBL/GenBank/DDBJ databases">
        <title>Draft genome sequence of Xylaria grammica IHI A82.</title>
        <authorList>
            <person name="Buettner E."/>
            <person name="Kellner H."/>
        </authorList>
    </citation>
    <scope>NUCLEOTIDE SEQUENCE [LARGE SCALE GENOMIC DNA]</scope>
    <source>
        <strain evidence="12 13">IHI A82</strain>
    </source>
</reference>
<dbReference type="SFLD" id="SFLDG01168">
    <property type="entry name" value="Ferric_reductase_subgroup_(FRE"/>
    <property type="match status" value="1"/>
</dbReference>
<evidence type="ECO:0000256" key="3">
    <source>
        <dbReference type="ARBA" id="ARBA00022448"/>
    </source>
</evidence>
<evidence type="ECO:0000259" key="11">
    <source>
        <dbReference type="PROSITE" id="PS51384"/>
    </source>
</evidence>
<evidence type="ECO:0000256" key="2">
    <source>
        <dbReference type="ARBA" id="ARBA00006278"/>
    </source>
</evidence>
<dbReference type="InterPro" id="IPR013121">
    <property type="entry name" value="Fe_red_NAD-bd_6"/>
</dbReference>
<comment type="subcellular location">
    <subcellularLocation>
        <location evidence="1">Membrane</location>
        <topology evidence="1">Multi-pass membrane protein</topology>
    </subcellularLocation>
</comment>
<dbReference type="PROSITE" id="PS51384">
    <property type="entry name" value="FAD_FR"/>
    <property type="match status" value="1"/>
</dbReference>
<dbReference type="Gene3D" id="3.40.50.80">
    <property type="entry name" value="Nucleotide-binding domain of ferredoxin-NADP reductase (FNR) module"/>
    <property type="match status" value="1"/>
</dbReference>
<evidence type="ECO:0000256" key="4">
    <source>
        <dbReference type="ARBA" id="ARBA00022692"/>
    </source>
</evidence>
<dbReference type="PANTHER" id="PTHR32361:SF12">
    <property type="entry name" value="PUTATIVE (AFU_ORTHOLOGUE AFUA_1G14340)-RELATED"/>
    <property type="match status" value="1"/>
</dbReference>
<proteinExistence type="inferred from homology"/>
<dbReference type="Pfam" id="PF08022">
    <property type="entry name" value="FAD_binding_8"/>
    <property type="match status" value="1"/>
</dbReference>
<keyword evidence="13" id="KW-1185">Reference proteome</keyword>
<dbReference type="EMBL" id="RYZI01000062">
    <property type="protein sequence ID" value="RWA12030.1"/>
    <property type="molecule type" value="Genomic_DNA"/>
</dbReference>
<protein>
    <recommendedName>
        <fullName evidence="11">FAD-binding FR-type domain-containing protein</fullName>
    </recommendedName>
</protein>
<comment type="similarity">
    <text evidence="2">Belongs to the ferric reductase (FRE) family.</text>
</comment>
<dbReference type="GO" id="GO:0006826">
    <property type="term" value="P:iron ion transport"/>
    <property type="evidence" value="ECO:0007669"/>
    <property type="project" value="TreeGrafter"/>
</dbReference>
<evidence type="ECO:0000256" key="10">
    <source>
        <dbReference type="SAM" id="Phobius"/>
    </source>
</evidence>
<dbReference type="SUPFAM" id="SSF52343">
    <property type="entry name" value="Ferredoxin reductase-like, C-terminal NADP-linked domain"/>
    <property type="match status" value="1"/>
</dbReference>
<keyword evidence="5" id="KW-0249">Electron transport</keyword>
<dbReference type="STRING" id="363999.A0A439DC98"/>
<dbReference type="Proteomes" id="UP000286045">
    <property type="component" value="Unassembled WGS sequence"/>
</dbReference>
<keyword evidence="6 10" id="KW-1133">Transmembrane helix</keyword>
<organism evidence="12 13">
    <name type="scientific">Xylaria grammica</name>
    <dbReference type="NCBI Taxonomy" id="363999"/>
    <lineage>
        <taxon>Eukaryota</taxon>
        <taxon>Fungi</taxon>
        <taxon>Dikarya</taxon>
        <taxon>Ascomycota</taxon>
        <taxon>Pezizomycotina</taxon>
        <taxon>Sordariomycetes</taxon>
        <taxon>Xylariomycetidae</taxon>
        <taxon>Xylariales</taxon>
        <taxon>Xylariaceae</taxon>
        <taxon>Xylaria</taxon>
    </lineage>
</organism>
<gene>
    <name evidence="12" type="ORF">EKO27_g3048</name>
</gene>
<comment type="caution">
    <text evidence="12">The sequence shown here is derived from an EMBL/GenBank/DDBJ whole genome shotgun (WGS) entry which is preliminary data.</text>
</comment>
<accession>A0A439DC98</accession>
<dbReference type="InterPro" id="IPR039261">
    <property type="entry name" value="FNR_nucleotide-bd"/>
</dbReference>
<feature type="transmembrane region" description="Helical" evidence="10">
    <location>
        <begin position="289"/>
        <end position="313"/>
    </location>
</feature>
<dbReference type="CDD" id="cd06186">
    <property type="entry name" value="NOX_Duox_like_FAD_NADP"/>
    <property type="match status" value="1"/>
</dbReference>
<evidence type="ECO:0000256" key="9">
    <source>
        <dbReference type="ARBA" id="ARBA00023136"/>
    </source>
</evidence>
<keyword evidence="3" id="KW-0813">Transport</keyword>
<feature type="transmembrane region" description="Helical" evidence="10">
    <location>
        <begin position="145"/>
        <end position="163"/>
    </location>
</feature>
<dbReference type="InterPro" id="IPR051410">
    <property type="entry name" value="Ferric/Cupric_Reductase"/>
</dbReference>
<dbReference type="InterPro" id="IPR013112">
    <property type="entry name" value="FAD-bd_8"/>
</dbReference>
<dbReference type="Pfam" id="PF01794">
    <property type="entry name" value="Ferric_reduct"/>
    <property type="match status" value="1"/>
</dbReference>
<dbReference type="InterPro" id="IPR017927">
    <property type="entry name" value="FAD-bd_FR_type"/>
</dbReference>
<evidence type="ECO:0000256" key="5">
    <source>
        <dbReference type="ARBA" id="ARBA00022982"/>
    </source>
</evidence>
<keyword evidence="7" id="KW-0560">Oxidoreductase</keyword>
<evidence type="ECO:0000256" key="6">
    <source>
        <dbReference type="ARBA" id="ARBA00022989"/>
    </source>
</evidence>
<evidence type="ECO:0000313" key="12">
    <source>
        <dbReference type="EMBL" id="RWA12030.1"/>
    </source>
</evidence>
<dbReference type="SFLD" id="SFLDS00052">
    <property type="entry name" value="Ferric_Reductase_Domain"/>
    <property type="match status" value="1"/>
</dbReference>
<dbReference type="GO" id="GO:0006879">
    <property type="term" value="P:intracellular iron ion homeostasis"/>
    <property type="evidence" value="ECO:0007669"/>
    <property type="project" value="TreeGrafter"/>
</dbReference>
<dbReference type="AlphaFoldDB" id="A0A439DC98"/>
<sequence length="627" mass="70764">MSLMRRRIAAFESFTPSPILSLRDMDTTHNEAADAASTIAPYATGLSGVNQPVNMIFKDALWWSLGILALTVLSVRLLEIGWSKLRHVSAMTMPADQQGYWRSSQWSWMPSLKKNLIYAPFWRKRHNREIRLSSALNIGTLPSRLHSIILGLYLLSNIVYMFYLDWSQPNGYALAAEIRGRSGTLAVVNMVPLIILAGRNNPLISLLKVSFDTYNLLHRWMGRMVVAEALIHTIAWAYVQVAATGWKSVNEKILHETFVASGFSGTIALVILFFLSLSPVRHAFYETFLNVHIILAFIIFATTLIHCASASIAGGLPQLPYMIAIFLLWFFERLARMFRLAYNNWSSRRGFTEAVIEPMPGDCSRVTMHLPRYVDVAPGTHAYIRFMGVNPWENHPFSIAWVEHHPDRTDETLDKEKSFSNAALHRGKTSVSFVIGAHTGFTRQLFDKASRSGTQSIRVKAAMEGPYSGHHSLDSYGHAVLFAGSTGITHQLSYLKPLIQGFNDGTIATRRVTLVWIMRDTEALEWVRPWMDEVLRMPRRREILNIRLFITRPKNSKEIVSGSSTVQMFPGRPSISTIMQREVEQQVGAMVVTVCGPGALADDVRQAVREVQTTESVVDFIEESFTW</sequence>
<feature type="domain" description="FAD-binding FR-type" evidence="11">
    <location>
        <begin position="346"/>
        <end position="473"/>
    </location>
</feature>
<keyword evidence="9 10" id="KW-0472">Membrane</keyword>
<dbReference type="GO" id="GO:0015677">
    <property type="term" value="P:copper ion import"/>
    <property type="evidence" value="ECO:0007669"/>
    <property type="project" value="TreeGrafter"/>
</dbReference>
<evidence type="ECO:0000313" key="13">
    <source>
        <dbReference type="Proteomes" id="UP000286045"/>
    </source>
</evidence>
<feature type="transmembrane region" description="Helical" evidence="10">
    <location>
        <begin position="220"/>
        <end position="238"/>
    </location>
</feature>
<dbReference type="PANTHER" id="PTHR32361">
    <property type="entry name" value="FERRIC/CUPRIC REDUCTASE TRANSMEMBRANE COMPONENT"/>
    <property type="match status" value="1"/>
</dbReference>
<dbReference type="GO" id="GO:0005886">
    <property type="term" value="C:plasma membrane"/>
    <property type="evidence" value="ECO:0007669"/>
    <property type="project" value="TreeGrafter"/>
</dbReference>
<name>A0A439DC98_9PEZI</name>
<feature type="transmembrane region" description="Helical" evidence="10">
    <location>
        <begin position="319"/>
        <end position="335"/>
    </location>
</feature>
<dbReference type="InterPro" id="IPR013130">
    <property type="entry name" value="Fe3_Rdtase_TM_dom"/>
</dbReference>
<feature type="transmembrane region" description="Helical" evidence="10">
    <location>
        <begin position="60"/>
        <end position="78"/>
    </location>
</feature>
<evidence type="ECO:0000256" key="1">
    <source>
        <dbReference type="ARBA" id="ARBA00004141"/>
    </source>
</evidence>
<feature type="transmembrane region" description="Helical" evidence="10">
    <location>
        <begin position="258"/>
        <end position="277"/>
    </location>
</feature>
<evidence type="ECO:0000256" key="7">
    <source>
        <dbReference type="ARBA" id="ARBA00023002"/>
    </source>
</evidence>